<dbReference type="RefSeq" id="XP_013239887.1">
    <property type="nucleotide sequence ID" value="XM_013384433.1"/>
</dbReference>
<feature type="compositionally biased region" description="Low complexity" evidence="5">
    <location>
        <begin position="107"/>
        <end position="119"/>
    </location>
</feature>
<feature type="region of interest" description="Disordered" evidence="5">
    <location>
        <begin position="87"/>
        <end position="136"/>
    </location>
</feature>
<evidence type="ECO:0000313" key="7">
    <source>
        <dbReference type="Proteomes" id="UP000027361"/>
    </source>
</evidence>
<comment type="subcellular location">
    <subcellularLocation>
        <location evidence="4">Membrane</location>
        <topology evidence="4">Multi-pass membrane protein</topology>
    </subcellularLocation>
</comment>
<evidence type="ECO:0000256" key="5">
    <source>
        <dbReference type="SAM" id="MobiDB-lite"/>
    </source>
</evidence>
<dbReference type="HOGENOM" id="CLU_079690_4_0_1"/>
<comment type="similarity">
    <text evidence="4">Belongs to the copper transporter (Ctr) (TC 1.A.56) family. SLC31A subfamily.</text>
</comment>
<keyword evidence="4" id="KW-0813">Transport</keyword>
<dbReference type="GO" id="GO:0005375">
    <property type="term" value="F:copper ion transmembrane transporter activity"/>
    <property type="evidence" value="ECO:0007669"/>
    <property type="project" value="UniProtKB-UniRule"/>
</dbReference>
<keyword evidence="4" id="KW-0406">Ion transport</keyword>
<dbReference type="Pfam" id="PF04145">
    <property type="entry name" value="Ctr"/>
    <property type="match status" value="1"/>
</dbReference>
<dbReference type="FunCoup" id="A0A066VAU3">
    <property type="interactions" value="117"/>
</dbReference>
<keyword evidence="4" id="KW-0186">Copper</keyword>
<dbReference type="STRING" id="1037660.A0A066VAU3"/>
<evidence type="ECO:0000256" key="2">
    <source>
        <dbReference type="ARBA" id="ARBA00022989"/>
    </source>
</evidence>
<gene>
    <name evidence="6" type="ORF">K437DRAFT_260290</name>
</gene>
<feature type="transmembrane region" description="Helical" evidence="4">
    <location>
        <begin position="161"/>
        <end position="178"/>
    </location>
</feature>
<dbReference type="InParanoid" id="A0A066VAU3"/>
<feature type="transmembrane region" description="Helical" evidence="4">
    <location>
        <begin position="184"/>
        <end position="200"/>
    </location>
</feature>
<dbReference type="InterPro" id="IPR007274">
    <property type="entry name" value="Cop_transporter"/>
</dbReference>
<dbReference type="GeneID" id="25265510"/>
<sequence>MDHGGMDHGGKGHGGMDMSPTACKMVMIWDWSVPTADVCVVFSSWRIRNQSDFILSVLAIVFLGALCEWLRLFIRSCDQGFADAISSGSARTPHRGRASVLPSNLADSSSGSDISTSIGDGRGLLNRSKPKGKSLRKAGGAKSLIGIRPLPISRASQLQRSILYGASVFLSFFLMLVFMTYNFYLIGAIVFGAILGHYLFNRDLAQQSRLSLLGDRGAACH</sequence>
<dbReference type="AlphaFoldDB" id="A0A066VAU3"/>
<protein>
    <recommendedName>
        <fullName evidence="4">Copper transport protein</fullName>
    </recommendedName>
</protein>
<accession>A0A066VAU3</accession>
<dbReference type="OMA" id="AMTYNTY"/>
<dbReference type="PANTHER" id="PTHR12483:SF115">
    <property type="entry name" value="COPPER TRANSPORT PROTEIN"/>
    <property type="match status" value="1"/>
</dbReference>
<evidence type="ECO:0000256" key="4">
    <source>
        <dbReference type="RuleBase" id="RU367022"/>
    </source>
</evidence>
<keyword evidence="7" id="KW-1185">Reference proteome</keyword>
<evidence type="ECO:0000256" key="3">
    <source>
        <dbReference type="ARBA" id="ARBA00023136"/>
    </source>
</evidence>
<evidence type="ECO:0000313" key="6">
    <source>
        <dbReference type="EMBL" id="KDN35859.1"/>
    </source>
</evidence>
<reference evidence="6 7" key="1">
    <citation type="submission" date="2014-05" db="EMBL/GenBank/DDBJ databases">
        <title>Draft genome sequence of a rare smut relative, Tilletiaria anomala UBC 951.</title>
        <authorList>
            <consortium name="DOE Joint Genome Institute"/>
            <person name="Toome M."/>
            <person name="Kuo A."/>
            <person name="Henrissat B."/>
            <person name="Lipzen A."/>
            <person name="Tritt A."/>
            <person name="Yoshinaga Y."/>
            <person name="Zane M."/>
            <person name="Barry K."/>
            <person name="Grigoriev I.V."/>
            <person name="Spatafora J.W."/>
            <person name="Aimea M.C."/>
        </authorList>
    </citation>
    <scope>NUCLEOTIDE SEQUENCE [LARGE SCALE GENOMIC DNA]</scope>
    <source>
        <strain evidence="6 7">UBC 951</strain>
    </source>
</reference>
<evidence type="ECO:0000256" key="1">
    <source>
        <dbReference type="ARBA" id="ARBA00022692"/>
    </source>
</evidence>
<proteinExistence type="inferred from homology"/>
<feature type="transmembrane region" description="Helical" evidence="4">
    <location>
        <begin position="53"/>
        <end position="74"/>
    </location>
</feature>
<keyword evidence="3 4" id="KW-0472">Membrane</keyword>
<keyword evidence="1 4" id="KW-0812">Transmembrane</keyword>
<keyword evidence="4" id="KW-0187">Copper transport</keyword>
<dbReference type="Proteomes" id="UP000027361">
    <property type="component" value="Unassembled WGS sequence"/>
</dbReference>
<organism evidence="6 7">
    <name type="scientific">Tilletiaria anomala (strain ATCC 24038 / CBS 436.72 / UBC 951)</name>
    <dbReference type="NCBI Taxonomy" id="1037660"/>
    <lineage>
        <taxon>Eukaryota</taxon>
        <taxon>Fungi</taxon>
        <taxon>Dikarya</taxon>
        <taxon>Basidiomycota</taxon>
        <taxon>Ustilaginomycotina</taxon>
        <taxon>Exobasidiomycetes</taxon>
        <taxon>Georgefischeriales</taxon>
        <taxon>Tilletiariaceae</taxon>
        <taxon>Tilletiaria</taxon>
    </lineage>
</organism>
<comment type="caution">
    <text evidence="6">The sequence shown here is derived from an EMBL/GenBank/DDBJ whole genome shotgun (WGS) entry which is preliminary data.</text>
</comment>
<dbReference type="EMBL" id="JMSN01000191">
    <property type="protein sequence ID" value="KDN35859.1"/>
    <property type="molecule type" value="Genomic_DNA"/>
</dbReference>
<dbReference type="OrthoDB" id="161814at2759"/>
<name>A0A066VAU3_TILAU</name>
<dbReference type="PANTHER" id="PTHR12483">
    <property type="entry name" value="SOLUTE CARRIER FAMILY 31 COPPER TRANSPORTERS"/>
    <property type="match status" value="1"/>
</dbReference>
<keyword evidence="2 4" id="KW-1133">Transmembrane helix</keyword>
<dbReference type="GO" id="GO:0016020">
    <property type="term" value="C:membrane"/>
    <property type="evidence" value="ECO:0007669"/>
    <property type="project" value="UniProtKB-SubCell"/>
</dbReference>